<gene>
    <name evidence="3" type="ORF">PIB30_099107</name>
</gene>
<dbReference type="EMBL" id="JASCZI010214058">
    <property type="protein sequence ID" value="MED6201838.1"/>
    <property type="molecule type" value="Genomic_DNA"/>
</dbReference>
<feature type="chain" id="PRO_5046394397" evidence="2">
    <location>
        <begin position="20"/>
        <end position="106"/>
    </location>
</feature>
<organism evidence="3 4">
    <name type="scientific">Stylosanthes scabra</name>
    <dbReference type="NCBI Taxonomy" id="79078"/>
    <lineage>
        <taxon>Eukaryota</taxon>
        <taxon>Viridiplantae</taxon>
        <taxon>Streptophyta</taxon>
        <taxon>Embryophyta</taxon>
        <taxon>Tracheophyta</taxon>
        <taxon>Spermatophyta</taxon>
        <taxon>Magnoliopsida</taxon>
        <taxon>eudicotyledons</taxon>
        <taxon>Gunneridae</taxon>
        <taxon>Pentapetalae</taxon>
        <taxon>rosids</taxon>
        <taxon>fabids</taxon>
        <taxon>Fabales</taxon>
        <taxon>Fabaceae</taxon>
        <taxon>Papilionoideae</taxon>
        <taxon>50 kb inversion clade</taxon>
        <taxon>dalbergioids sensu lato</taxon>
        <taxon>Dalbergieae</taxon>
        <taxon>Pterocarpus clade</taxon>
        <taxon>Stylosanthes</taxon>
    </lineage>
</organism>
<reference evidence="3 4" key="1">
    <citation type="journal article" date="2023" name="Plants (Basel)">
        <title>Bridging the Gap: Combining Genomics and Transcriptomics Approaches to Understand Stylosanthes scabra, an Orphan Legume from the Brazilian Caatinga.</title>
        <authorList>
            <person name="Ferreira-Neto J.R.C."/>
            <person name="da Silva M.D."/>
            <person name="Binneck E."/>
            <person name="de Melo N.F."/>
            <person name="da Silva R.H."/>
            <person name="de Melo A.L.T.M."/>
            <person name="Pandolfi V."/>
            <person name="Bustamante F.O."/>
            <person name="Brasileiro-Vidal A.C."/>
            <person name="Benko-Iseppon A.M."/>
        </authorList>
    </citation>
    <scope>NUCLEOTIDE SEQUENCE [LARGE SCALE GENOMIC DNA]</scope>
    <source>
        <tissue evidence="3">Leaves</tissue>
    </source>
</reference>
<protein>
    <submittedName>
        <fullName evidence="3">Uncharacterized protein</fullName>
    </submittedName>
</protein>
<evidence type="ECO:0000256" key="2">
    <source>
        <dbReference type="SAM" id="SignalP"/>
    </source>
</evidence>
<name>A0ABU6XYC3_9FABA</name>
<comment type="caution">
    <text evidence="3">The sequence shown here is derived from an EMBL/GenBank/DDBJ whole genome shotgun (WGS) entry which is preliminary data.</text>
</comment>
<evidence type="ECO:0000256" key="1">
    <source>
        <dbReference type="SAM" id="MobiDB-lite"/>
    </source>
</evidence>
<accession>A0ABU6XYC3</accession>
<proteinExistence type="predicted"/>
<keyword evidence="4" id="KW-1185">Reference proteome</keyword>
<sequence length="106" mass="11475">TLTFHSLLDLSVLLSFCAAKPTTEHQPSSPPRTTRLSLPHQAALDLSLTPTTQSRSNTAPAAPSQRRSAVSSHRPLASLLTFSAVVVVSLPRLWLIFTLICIEFPS</sequence>
<evidence type="ECO:0000313" key="4">
    <source>
        <dbReference type="Proteomes" id="UP001341840"/>
    </source>
</evidence>
<feature type="compositionally biased region" description="Polar residues" evidence="1">
    <location>
        <begin position="48"/>
        <end position="69"/>
    </location>
</feature>
<feature type="region of interest" description="Disordered" evidence="1">
    <location>
        <begin position="47"/>
        <end position="69"/>
    </location>
</feature>
<evidence type="ECO:0000313" key="3">
    <source>
        <dbReference type="EMBL" id="MED6201838.1"/>
    </source>
</evidence>
<keyword evidence="2" id="KW-0732">Signal</keyword>
<feature type="non-terminal residue" evidence="3">
    <location>
        <position position="1"/>
    </location>
</feature>
<feature type="signal peptide" evidence="2">
    <location>
        <begin position="1"/>
        <end position="19"/>
    </location>
</feature>
<dbReference type="Proteomes" id="UP001341840">
    <property type="component" value="Unassembled WGS sequence"/>
</dbReference>